<feature type="compositionally biased region" description="Basic and acidic residues" evidence="1">
    <location>
        <begin position="266"/>
        <end position="290"/>
    </location>
</feature>
<dbReference type="EMBL" id="LR865389">
    <property type="protein sequence ID" value="CAD2094859.1"/>
    <property type="molecule type" value="Genomic_DNA"/>
</dbReference>
<reference evidence="2 3" key="1">
    <citation type="submission" date="2020-08" db="EMBL/GenBank/DDBJ databases">
        <authorList>
            <person name="Ramaprasad A."/>
        </authorList>
    </citation>
    <scope>NUCLEOTIDE SEQUENCE [LARGE SCALE GENOMIC DNA]</scope>
</reference>
<gene>
    <name evidence="2" type="ORF">PVBDA_1101150</name>
</gene>
<organism evidence="2 3">
    <name type="scientific">Plasmodium vinckei brucechwatti</name>
    <dbReference type="NCBI Taxonomy" id="119398"/>
    <lineage>
        <taxon>Eukaryota</taxon>
        <taxon>Sar</taxon>
        <taxon>Alveolata</taxon>
        <taxon>Apicomplexa</taxon>
        <taxon>Aconoidasida</taxon>
        <taxon>Haemosporida</taxon>
        <taxon>Plasmodiidae</taxon>
        <taxon>Plasmodium</taxon>
        <taxon>Plasmodium (Vinckeia)</taxon>
    </lineage>
</organism>
<evidence type="ECO:0000313" key="2">
    <source>
        <dbReference type="EMBL" id="CAD2094859.1"/>
    </source>
</evidence>
<sequence length="630" mass="75685">MKKLNFMFKLYHGRTECNGSTRFVGNENYIKLKKISYDFYKGSKVNLSNESSYENAIKINQTISDFYKNKIYNNQSYILIFKGFMNILLKIKEKEKIEKKKKLLNIMNIFVLYFKDHINIMNEQDVTLLLDTNGKCNINNKIINELLINRFDKNNNKNTLFYNLNPKSVCIILNNLYKISNITKINIIQDIYNYYIIDKYHNYTLKQLIIILHSLNKYNFQRPQLIYMLNYISSELLKLYDLSFKPNENTSKHKWLTNLNTSTNHVKHDSTPSSKEKQIHQDNNKHRESSNDFTSLFCKNNKYEVILLYVLSCYNYCNNNIINILIRQTKNKIITTYNEKEVCMLINSISNFFVLKKNKNFDKHGIGEDNFINDKNKLYMSNLIDNIIKYDKILNYYSHFSIISIYIFLSKLDYFNCYKNKQIHDKFINKIFYNDTSNNNYIEKEKKKKKKILYFFLTNNKDITVKTLVNLLFSLSLNNINCYKYYNFVLHYFYILTKDYIAPFNNKSEQINYDINKFINFLSVQNIQLLCITYTYLFVNNILFKLNIINYHLFLFLINNFNYINSMYLSQHVSSKIHKEINTVLTTLNKSKHNNLKNHKTYKEIPTQQILHTNECFIFPYYIDIYLRSI</sequence>
<evidence type="ECO:0000313" key="3">
    <source>
        <dbReference type="Proteomes" id="UP000515550"/>
    </source>
</evidence>
<proteinExistence type="predicted"/>
<name>A0A6V7S915_PLAVN</name>
<accession>A0A6V7S915</accession>
<dbReference type="VEuPathDB" id="PlasmoDB:PVBDA_1101150"/>
<dbReference type="AlphaFoldDB" id="A0A6V7S915"/>
<evidence type="ECO:0000256" key="1">
    <source>
        <dbReference type="SAM" id="MobiDB-lite"/>
    </source>
</evidence>
<dbReference type="Proteomes" id="UP000515550">
    <property type="component" value="Chromosome PVBDA_11"/>
</dbReference>
<feature type="region of interest" description="Disordered" evidence="1">
    <location>
        <begin position="263"/>
        <end position="290"/>
    </location>
</feature>
<protein>
    <submittedName>
        <fullName evidence="2">Uncharacterized protein</fullName>
    </submittedName>
</protein>